<evidence type="ECO:0000313" key="2">
    <source>
        <dbReference type="Proteomes" id="UP000324015"/>
    </source>
</evidence>
<organism evidence="1 2">
    <name type="scientific">Streptomyces venezuelae</name>
    <dbReference type="NCBI Taxonomy" id="54571"/>
    <lineage>
        <taxon>Bacteria</taxon>
        <taxon>Bacillati</taxon>
        <taxon>Actinomycetota</taxon>
        <taxon>Actinomycetes</taxon>
        <taxon>Kitasatosporales</taxon>
        <taxon>Streptomycetaceae</taxon>
        <taxon>Streptomyces</taxon>
    </lineage>
</organism>
<dbReference type="EMBL" id="CP029191">
    <property type="protein sequence ID" value="QES45219.1"/>
    <property type="molecule type" value="Genomic_DNA"/>
</dbReference>
<dbReference type="AlphaFoldDB" id="A0A5P2CWH7"/>
<sequence length="71" mass="8164">MIVRYHVTTRIDDRTIEFEKRLPDPFVRHTVQIGWRDLLRGLLRRGMSVTVLVGGDRAAVDDVLDCERAAS</sequence>
<dbReference type="RefSeq" id="WP_150187531.1">
    <property type="nucleotide sequence ID" value="NZ_CP029191.1"/>
</dbReference>
<proteinExistence type="predicted"/>
<reference evidence="1 2" key="1">
    <citation type="submission" date="2018-05" db="EMBL/GenBank/DDBJ databases">
        <title>Streptomyces venezuelae.</title>
        <authorList>
            <person name="Kim W."/>
            <person name="Lee N."/>
            <person name="Cho B.-K."/>
        </authorList>
    </citation>
    <scope>NUCLEOTIDE SEQUENCE [LARGE SCALE GENOMIC DNA]</scope>
    <source>
        <strain evidence="1 2">ATCC 14585</strain>
    </source>
</reference>
<name>A0A5P2CWH7_STRVZ</name>
<accession>A0A5P2CWH7</accession>
<protein>
    <submittedName>
        <fullName evidence="1">Uncharacterized protein</fullName>
    </submittedName>
</protein>
<gene>
    <name evidence="1" type="ORF">DEJ49_33305</name>
</gene>
<dbReference type="Proteomes" id="UP000324015">
    <property type="component" value="Chromosome"/>
</dbReference>
<evidence type="ECO:0000313" key="1">
    <source>
        <dbReference type="EMBL" id="QES45219.1"/>
    </source>
</evidence>